<dbReference type="GO" id="GO:0005509">
    <property type="term" value="F:calcium ion binding"/>
    <property type="evidence" value="ECO:0007669"/>
    <property type="project" value="InterPro"/>
</dbReference>
<dbReference type="SUPFAM" id="SSF49313">
    <property type="entry name" value="Cadherin-like"/>
    <property type="match status" value="7"/>
</dbReference>
<dbReference type="PANTHER" id="PTHR37494:SF1">
    <property type="entry name" value="STAPHYLOCOCCUS AUREUS SURFACE PROTEIN A"/>
    <property type="match status" value="1"/>
</dbReference>
<dbReference type="GO" id="GO:0016020">
    <property type="term" value="C:membrane"/>
    <property type="evidence" value="ECO:0007669"/>
    <property type="project" value="InterPro"/>
</dbReference>
<comment type="caution">
    <text evidence="2">The sequence shown here is derived from an EMBL/GenBank/DDBJ whole genome shotgun (WGS) entry which is preliminary data.</text>
</comment>
<dbReference type="Proteomes" id="UP000277094">
    <property type="component" value="Unassembled WGS sequence"/>
</dbReference>
<dbReference type="Gene3D" id="2.60.40.10">
    <property type="entry name" value="Immunoglobulins"/>
    <property type="match status" value="7"/>
</dbReference>
<proteinExistence type="predicted"/>
<dbReference type="PANTHER" id="PTHR37494">
    <property type="entry name" value="HEMAGGLUTININ"/>
    <property type="match status" value="1"/>
</dbReference>
<keyword evidence="1" id="KW-0732">Signal</keyword>
<evidence type="ECO:0000313" key="2">
    <source>
        <dbReference type="EMBL" id="RNL78963.1"/>
    </source>
</evidence>
<dbReference type="GO" id="GO:0005975">
    <property type="term" value="P:carbohydrate metabolic process"/>
    <property type="evidence" value="ECO:0007669"/>
    <property type="project" value="UniProtKB-ARBA"/>
</dbReference>
<feature type="signal peptide" evidence="1">
    <location>
        <begin position="1"/>
        <end position="31"/>
    </location>
</feature>
<dbReference type="Pfam" id="PF05345">
    <property type="entry name" value="He_PIG"/>
    <property type="match status" value="7"/>
</dbReference>
<name>A0A3N0DU81_9ACTN</name>
<sequence length="743" mass="74195">MSSLRIRYTSAIAVLAGLLVLTTGLIGPAHAATARSISITPSPTSAYGGVKITYTGTVTHTGSGQTVRLQRKNGASWVNVSSTTTTSGGAYSVKGTMYETAGTYTLRTVAPATGSLATAYSRTVNVTSLGANPNTPVITTTSLPDGDKGVAYSATLAKTGGAGTWSISAGALPAGITLNASTGALTGTPTAGGTASFTVKFTTTADSLSDTQALTLLVTPPPTITSPTTLPAATRAVAYTTTLTHSGKAGTWSVPANTLPSGLSLNSATGTISGTPTVVGTFGVYPTFTETSTGRTAFKALSLTINGAALAITTATLPSGTQGTPYSVTLTENGGAGTWSQLGLPEGLALNPTTGEISGNPAVSGDYSVYVGFTETATGTVATKGYALHLNAGSVPPGYPTITTTSLPTASKGAPYSATLAKTGGAGTWSKTAGNLPPGITLDGATGAFSGTPTTPGSFGFTVKFTETSSGHSVSKTFAIYVDPGPKVTTTSLPDAHVGQAYSVTLTKTGDDGTWSSYELPDGLTLDENTGEISGTPTTGGVYPIYVAFTETDSGNYSTASLSLNIIAPVITTTSVPDGTTGSAYSQQLQKTGLAGTFEQTAGFLPDGITLSSGGLLAGTPTAAGDYGFTVTFTETATGASDKQAYLLHVSDPGSPVISTASQLPDATVGTPYTTTLSATPTGGTWSITYGSLPLGLTLNASTGVISGTPTFPDPEIFIAKYTKGSTSNTKAFSLNSKAAPTP</sequence>
<reference evidence="2 3" key="1">
    <citation type="submission" date="2018-11" db="EMBL/GenBank/DDBJ databases">
        <authorList>
            <person name="Li F."/>
        </authorList>
    </citation>
    <scope>NUCLEOTIDE SEQUENCE [LARGE SCALE GENOMIC DNA]</scope>
    <source>
        <strain evidence="2 3">KIS18-7</strain>
    </source>
</reference>
<organism evidence="2 3">
    <name type="scientific">Nocardioides marmorisolisilvae</name>
    <dbReference type="NCBI Taxonomy" id="1542737"/>
    <lineage>
        <taxon>Bacteria</taxon>
        <taxon>Bacillati</taxon>
        <taxon>Actinomycetota</taxon>
        <taxon>Actinomycetes</taxon>
        <taxon>Propionibacteriales</taxon>
        <taxon>Nocardioidaceae</taxon>
        <taxon>Nocardioides</taxon>
    </lineage>
</organism>
<evidence type="ECO:0000256" key="1">
    <source>
        <dbReference type="SAM" id="SignalP"/>
    </source>
</evidence>
<evidence type="ECO:0000313" key="3">
    <source>
        <dbReference type="Proteomes" id="UP000277094"/>
    </source>
</evidence>
<gene>
    <name evidence="2" type="ORF">EFL95_07895</name>
</gene>
<protein>
    <submittedName>
        <fullName evidence="2">Uncharacterized protein</fullName>
    </submittedName>
</protein>
<dbReference type="EMBL" id="RJSG01000002">
    <property type="protein sequence ID" value="RNL78963.1"/>
    <property type="molecule type" value="Genomic_DNA"/>
</dbReference>
<accession>A0A3N0DU81</accession>
<dbReference type="InterPro" id="IPR015919">
    <property type="entry name" value="Cadherin-like_sf"/>
</dbReference>
<dbReference type="AlphaFoldDB" id="A0A3N0DU81"/>
<dbReference type="RefSeq" id="WP_123233465.1">
    <property type="nucleotide sequence ID" value="NZ_RJSG01000002.1"/>
</dbReference>
<keyword evidence="3" id="KW-1185">Reference proteome</keyword>
<dbReference type="OrthoDB" id="3800183at2"/>
<feature type="chain" id="PRO_5018027162" evidence="1">
    <location>
        <begin position="32"/>
        <end position="743"/>
    </location>
</feature>
<dbReference type="InterPro" id="IPR013783">
    <property type="entry name" value="Ig-like_fold"/>
</dbReference>